<accession>A0A1H2CH86</accession>
<keyword evidence="1" id="KW-1133">Transmembrane helix</keyword>
<keyword evidence="1" id="KW-0472">Membrane</keyword>
<feature type="transmembrane region" description="Helical" evidence="1">
    <location>
        <begin position="44"/>
        <end position="62"/>
    </location>
</feature>
<keyword evidence="1" id="KW-0812">Transmembrane</keyword>
<organism evidence="2 3">
    <name type="scientific">Actinoplanes derwentensis</name>
    <dbReference type="NCBI Taxonomy" id="113562"/>
    <lineage>
        <taxon>Bacteria</taxon>
        <taxon>Bacillati</taxon>
        <taxon>Actinomycetota</taxon>
        <taxon>Actinomycetes</taxon>
        <taxon>Micromonosporales</taxon>
        <taxon>Micromonosporaceae</taxon>
        <taxon>Actinoplanes</taxon>
    </lineage>
</organism>
<dbReference type="InterPro" id="IPR007813">
    <property type="entry name" value="PilN"/>
</dbReference>
<name>A0A1H2CH86_9ACTN</name>
<protein>
    <submittedName>
        <fullName evidence="2">Fimbrial assembly protein (PilN)</fullName>
    </submittedName>
</protein>
<reference evidence="2 3" key="1">
    <citation type="submission" date="2016-10" db="EMBL/GenBank/DDBJ databases">
        <authorList>
            <person name="de Groot N.N."/>
        </authorList>
    </citation>
    <scope>NUCLEOTIDE SEQUENCE [LARGE SCALE GENOMIC DNA]</scope>
    <source>
        <strain evidence="2 3">DSM 43941</strain>
    </source>
</reference>
<keyword evidence="3" id="KW-1185">Reference proteome</keyword>
<dbReference type="Pfam" id="PF05137">
    <property type="entry name" value="PilN"/>
    <property type="match status" value="1"/>
</dbReference>
<evidence type="ECO:0000256" key="1">
    <source>
        <dbReference type="SAM" id="Phobius"/>
    </source>
</evidence>
<dbReference type="RefSeq" id="WP_092547995.1">
    <property type="nucleotide sequence ID" value="NZ_BOMJ01000064.1"/>
</dbReference>
<sequence length="230" mass="24945">MSTTALMPVDPSVSPQQAARVLSIRADLLPPEIRESRRSRITRTMIVVLVVATLAVLAAWYAQASIAKQNADDEYTETFQSLTTVRSAQKVDDLRDLVEYQQGGTELNTELAAVMASDLSWTNLLTLIRDRAVDTKVDITDINGTLNDTSTSTSTETTDEIGTLTVSGTAADKRDVADYVNELGDLEDMVNPFVTSVTDQDDVVVFSVTITITKDALCGRFTEDCPSGGK</sequence>
<dbReference type="AlphaFoldDB" id="A0A1H2CH86"/>
<dbReference type="Proteomes" id="UP000198688">
    <property type="component" value="Chromosome I"/>
</dbReference>
<proteinExistence type="predicted"/>
<dbReference type="EMBL" id="LT629758">
    <property type="protein sequence ID" value="SDT69617.1"/>
    <property type="molecule type" value="Genomic_DNA"/>
</dbReference>
<evidence type="ECO:0000313" key="2">
    <source>
        <dbReference type="EMBL" id="SDT69617.1"/>
    </source>
</evidence>
<dbReference type="STRING" id="113562.SAMN04489716_5799"/>
<dbReference type="OrthoDB" id="3292822at2"/>
<evidence type="ECO:0000313" key="3">
    <source>
        <dbReference type="Proteomes" id="UP000198688"/>
    </source>
</evidence>
<gene>
    <name evidence="2" type="ORF">SAMN04489716_5799</name>
</gene>